<dbReference type="InterPro" id="IPR002938">
    <property type="entry name" value="FAD-bd"/>
</dbReference>
<evidence type="ECO:0000256" key="4">
    <source>
        <dbReference type="ARBA" id="ARBA00022857"/>
    </source>
</evidence>
<keyword evidence="10" id="KW-1185">Reference proteome</keyword>
<dbReference type="GeneID" id="19015332"/>
<dbReference type="SUPFAM" id="SSF51905">
    <property type="entry name" value="FAD/NAD(P)-binding domain"/>
    <property type="match status" value="1"/>
</dbReference>
<feature type="domain" description="FAD-binding" evidence="8">
    <location>
        <begin position="86"/>
        <end position="304"/>
    </location>
</feature>
<dbReference type="PRINTS" id="PR00420">
    <property type="entry name" value="RNGMNOXGNASE"/>
</dbReference>
<evidence type="ECO:0000313" key="10">
    <source>
        <dbReference type="Proteomes" id="UP000198341"/>
    </source>
</evidence>
<keyword evidence="7" id="KW-0472">Membrane</keyword>
<keyword evidence="4" id="KW-0521">NADP</keyword>
<accession>K8EGY7</accession>
<dbReference type="STRING" id="41875.K8EGY7"/>
<sequence length="608" mass="66298">MTTSTARLHYLSFRQSHDYRGGCSKVMMNKRPPLASSSGRRKLRYSSSNGCSCSAASSNVEFDYVSTSNENTINTTNDFTPSRGNAIVVGAGPAGALTAMSLARAGFQVDVFERRGPSSRLPSQGLVNTGVASSRTYNIVLNQRGVAALRMHGVDVDSFGVKLAGSVRHEQKGFKRPLRNPFFLFNLKKRTKIGNVTSRSTNAFSGSISINRSVLAAEIQKAAIERYPTQITFHYNKQILDVPGGTSIDLKSKKVVFERFEGEDTCPFLSEDEDPNETRRYDLLVGADGVNSEVRRAMEIFHDQTFTVKKHVDGMQYKSVTLPVIGGWIGEEAAEKWKKSFHTWPRGLNSLLAPPNPDGTLSGVVILPSLAISKNAKWSWDNITAPQEVQKMFTELFPNAFGGMLPPQISTSLANQKPANGGTTLFCSHLAMPESNVVLVGDAGHAVWPSLGQGANVALESAACLGIALEEIEDTKEAIETFDKLRKPQTDACGRLSMAGFGGTTNRTAASFWFVLRVSTLMILSKLIPASKVPIIGFAPPAIFNLGSPDYTYDEIERTMRIEGLRLSFMVVSFFVLLGLSFYYGGMQPLVKKSLAWFLSGRFFGGGA</sequence>
<evidence type="ECO:0000313" key="9">
    <source>
        <dbReference type="EMBL" id="CCO17269.1"/>
    </source>
</evidence>
<dbReference type="GO" id="GO:0004502">
    <property type="term" value="F:kynurenine 3-monooxygenase activity"/>
    <property type="evidence" value="ECO:0007669"/>
    <property type="project" value="TreeGrafter"/>
</dbReference>
<evidence type="ECO:0000256" key="2">
    <source>
        <dbReference type="ARBA" id="ARBA00022630"/>
    </source>
</evidence>
<dbReference type="PANTHER" id="PTHR46028">
    <property type="entry name" value="KYNURENINE 3-MONOOXYGENASE"/>
    <property type="match status" value="1"/>
</dbReference>
<proteinExistence type="predicted"/>
<name>K8EGY7_9CHLO</name>
<keyword evidence="3" id="KW-0274">FAD</keyword>
<dbReference type="Pfam" id="PF01494">
    <property type="entry name" value="FAD_binding_3"/>
    <property type="match status" value="2"/>
</dbReference>
<dbReference type="Proteomes" id="UP000198341">
    <property type="component" value="Chromosome 6"/>
</dbReference>
<dbReference type="RefSeq" id="XP_007512669.1">
    <property type="nucleotide sequence ID" value="XM_007512607.1"/>
</dbReference>
<reference evidence="9 10" key="1">
    <citation type="submission" date="2011-10" db="EMBL/GenBank/DDBJ databases">
        <authorList>
            <person name="Genoscope - CEA"/>
        </authorList>
    </citation>
    <scope>NUCLEOTIDE SEQUENCE [LARGE SCALE GENOMIC DNA]</scope>
    <source>
        <strain evidence="9 10">RCC 1105</strain>
    </source>
</reference>
<evidence type="ECO:0000259" key="8">
    <source>
        <dbReference type="Pfam" id="PF01494"/>
    </source>
</evidence>
<protein>
    <recommendedName>
        <fullName evidence="8">FAD-binding domain-containing protein</fullName>
    </recommendedName>
</protein>
<keyword evidence="5" id="KW-0560">Oxidoreductase</keyword>
<dbReference type="Gene3D" id="3.50.50.60">
    <property type="entry name" value="FAD/NAD(P)-binding domain"/>
    <property type="match status" value="1"/>
</dbReference>
<keyword evidence="7" id="KW-1133">Transmembrane helix</keyword>
<dbReference type="GO" id="GO:0071949">
    <property type="term" value="F:FAD binding"/>
    <property type="evidence" value="ECO:0007669"/>
    <property type="project" value="InterPro"/>
</dbReference>
<dbReference type="KEGG" id="bpg:Bathy06g03510"/>
<feature type="transmembrane region" description="Helical" evidence="7">
    <location>
        <begin position="567"/>
        <end position="585"/>
    </location>
</feature>
<gene>
    <name evidence="9" type="ORF">Bathy06g03510</name>
</gene>
<evidence type="ECO:0000256" key="1">
    <source>
        <dbReference type="ARBA" id="ARBA00001974"/>
    </source>
</evidence>
<comment type="cofactor">
    <cofactor evidence="1">
        <name>FAD</name>
        <dbReference type="ChEBI" id="CHEBI:57692"/>
    </cofactor>
</comment>
<evidence type="ECO:0000256" key="3">
    <source>
        <dbReference type="ARBA" id="ARBA00022827"/>
    </source>
</evidence>
<dbReference type="eggNOG" id="KOG2614">
    <property type="taxonomic scope" value="Eukaryota"/>
</dbReference>
<dbReference type="OrthoDB" id="10053569at2759"/>
<evidence type="ECO:0000256" key="5">
    <source>
        <dbReference type="ARBA" id="ARBA00023002"/>
    </source>
</evidence>
<dbReference type="InterPro" id="IPR036188">
    <property type="entry name" value="FAD/NAD-bd_sf"/>
</dbReference>
<evidence type="ECO:0000256" key="6">
    <source>
        <dbReference type="ARBA" id="ARBA00023033"/>
    </source>
</evidence>
<dbReference type="PANTHER" id="PTHR46028:SF2">
    <property type="entry name" value="KYNURENINE 3-MONOOXYGENASE"/>
    <property type="match status" value="1"/>
</dbReference>
<keyword evidence="2" id="KW-0285">Flavoprotein</keyword>
<dbReference type="GO" id="GO:0070189">
    <property type="term" value="P:kynurenine metabolic process"/>
    <property type="evidence" value="ECO:0007669"/>
    <property type="project" value="TreeGrafter"/>
</dbReference>
<organism evidence="9 10">
    <name type="scientific">Bathycoccus prasinos</name>
    <dbReference type="NCBI Taxonomy" id="41875"/>
    <lineage>
        <taxon>Eukaryota</taxon>
        <taxon>Viridiplantae</taxon>
        <taxon>Chlorophyta</taxon>
        <taxon>Mamiellophyceae</taxon>
        <taxon>Mamiellales</taxon>
        <taxon>Bathycoccaceae</taxon>
        <taxon>Bathycoccus</taxon>
    </lineage>
</organism>
<keyword evidence="6" id="KW-0503">Monooxygenase</keyword>
<dbReference type="AlphaFoldDB" id="K8EGY7"/>
<feature type="domain" description="FAD-binding" evidence="8">
    <location>
        <begin position="434"/>
        <end position="487"/>
    </location>
</feature>
<keyword evidence="7" id="KW-0812">Transmembrane</keyword>
<dbReference type="EMBL" id="FO082273">
    <property type="protein sequence ID" value="CCO17269.1"/>
    <property type="molecule type" value="Genomic_DNA"/>
</dbReference>
<evidence type="ECO:0000256" key="7">
    <source>
        <dbReference type="SAM" id="Phobius"/>
    </source>
</evidence>